<dbReference type="SUPFAM" id="SSF55120">
    <property type="entry name" value="Pseudouridine synthase"/>
    <property type="match status" value="1"/>
</dbReference>
<sequence length="248" mass="28561">MNIPCFENIPEIVLENKNFLVARKPHGIPTVPVTGSEKYSLLDFVSKSYPEVLEASPDTRKKDEGGVIHRLDNGTYGLVLIARNKKTAGFFINEQKSGRICKEYIAVTKKNGVNDIPEGFPTPAFYFLDKKDCPCSIQSRFRYYGKGRQAVRPVRLDEENRLIIKKTEKNIYTTDILSVDECRQKYLFRIRLVKGFRHQIRSHLAWCSYPIIGDELYGGEKSPFLELYAVTLNFRDPETERNIRCQLG</sequence>
<dbReference type="GO" id="GO:0009982">
    <property type="term" value="F:pseudouridine synthase activity"/>
    <property type="evidence" value="ECO:0007669"/>
    <property type="project" value="InterPro"/>
</dbReference>
<comment type="caution">
    <text evidence="2">The sequence shown here is derived from an EMBL/GenBank/DDBJ whole genome shotgun (WGS) entry which is preliminary data.</text>
</comment>
<evidence type="ECO:0000313" key="2">
    <source>
        <dbReference type="EMBL" id="MBO8457920.1"/>
    </source>
</evidence>
<dbReference type="InterPro" id="IPR050188">
    <property type="entry name" value="RluA_PseudoU_synthase"/>
</dbReference>
<dbReference type="GO" id="GO:0000455">
    <property type="term" value="P:enzyme-directed rRNA pseudouridine synthesis"/>
    <property type="evidence" value="ECO:0007669"/>
    <property type="project" value="TreeGrafter"/>
</dbReference>
<name>A0A9D9HQ56_9SPIR</name>
<reference evidence="2" key="1">
    <citation type="submission" date="2020-10" db="EMBL/GenBank/DDBJ databases">
        <authorList>
            <person name="Gilroy R."/>
        </authorList>
    </citation>
    <scope>NUCLEOTIDE SEQUENCE</scope>
    <source>
        <strain evidence="2">10532</strain>
    </source>
</reference>
<dbReference type="InterPro" id="IPR020103">
    <property type="entry name" value="PsdUridine_synth_cat_dom_sf"/>
</dbReference>
<dbReference type="InterPro" id="IPR006145">
    <property type="entry name" value="PsdUridine_synth_RsuA/RluA"/>
</dbReference>
<proteinExistence type="predicted"/>
<dbReference type="GO" id="GO:0003723">
    <property type="term" value="F:RNA binding"/>
    <property type="evidence" value="ECO:0007669"/>
    <property type="project" value="InterPro"/>
</dbReference>
<dbReference type="Pfam" id="PF00849">
    <property type="entry name" value="PseudoU_synth_2"/>
    <property type="match status" value="1"/>
</dbReference>
<accession>A0A9D9HQ56</accession>
<evidence type="ECO:0000313" key="3">
    <source>
        <dbReference type="Proteomes" id="UP000823638"/>
    </source>
</evidence>
<protein>
    <submittedName>
        <fullName evidence="2">RNA pseudouridine synthase</fullName>
    </submittedName>
</protein>
<dbReference type="Gene3D" id="3.30.2350.10">
    <property type="entry name" value="Pseudouridine synthase"/>
    <property type="match status" value="1"/>
</dbReference>
<feature type="domain" description="Pseudouridine synthase RsuA/RluA-like" evidence="1">
    <location>
        <begin position="18"/>
        <end position="205"/>
    </location>
</feature>
<dbReference type="PANTHER" id="PTHR21600">
    <property type="entry name" value="MITOCHONDRIAL RNA PSEUDOURIDINE SYNTHASE"/>
    <property type="match status" value="1"/>
</dbReference>
<dbReference type="CDD" id="cd02869">
    <property type="entry name" value="PseudoU_synth_RluA_like"/>
    <property type="match status" value="1"/>
</dbReference>
<dbReference type="AlphaFoldDB" id="A0A9D9HQ56"/>
<dbReference type="PANTHER" id="PTHR21600:SF52">
    <property type="entry name" value="PSEUDOURIDINE SYNTHASE RSUA_RLUA-LIKE DOMAIN-CONTAINING PROTEIN"/>
    <property type="match status" value="1"/>
</dbReference>
<dbReference type="GO" id="GO:0140098">
    <property type="term" value="F:catalytic activity, acting on RNA"/>
    <property type="evidence" value="ECO:0007669"/>
    <property type="project" value="UniProtKB-ARBA"/>
</dbReference>
<evidence type="ECO:0000259" key="1">
    <source>
        <dbReference type="Pfam" id="PF00849"/>
    </source>
</evidence>
<dbReference type="Proteomes" id="UP000823638">
    <property type="component" value="Unassembled WGS sequence"/>
</dbReference>
<gene>
    <name evidence="2" type="ORF">IAA81_06800</name>
</gene>
<dbReference type="EMBL" id="JADIMM010000080">
    <property type="protein sequence ID" value="MBO8457920.1"/>
    <property type="molecule type" value="Genomic_DNA"/>
</dbReference>
<reference evidence="2" key="2">
    <citation type="journal article" date="2021" name="PeerJ">
        <title>Extensive microbial diversity within the chicken gut microbiome revealed by metagenomics and culture.</title>
        <authorList>
            <person name="Gilroy R."/>
            <person name="Ravi A."/>
            <person name="Getino M."/>
            <person name="Pursley I."/>
            <person name="Horton D.L."/>
            <person name="Alikhan N.F."/>
            <person name="Baker D."/>
            <person name="Gharbi K."/>
            <person name="Hall N."/>
            <person name="Watson M."/>
            <person name="Adriaenssens E.M."/>
            <person name="Foster-Nyarko E."/>
            <person name="Jarju S."/>
            <person name="Secka A."/>
            <person name="Antonio M."/>
            <person name="Oren A."/>
            <person name="Chaudhuri R.R."/>
            <person name="La Ragione R."/>
            <person name="Hildebrand F."/>
            <person name="Pallen M.J."/>
        </authorList>
    </citation>
    <scope>NUCLEOTIDE SEQUENCE</scope>
    <source>
        <strain evidence="2">10532</strain>
    </source>
</reference>
<organism evidence="2 3">
    <name type="scientific">Candidatus Gallitreponema excrementavium</name>
    <dbReference type="NCBI Taxonomy" id="2840840"/>
    <lineage>
        <taxon>Bacteria</taxon>
        <taxon>Pseudomonadati</taxon>
        <taxon>Spirochaetota</taxon>
        <taxon>Spirochaetia</taxon>
        <taxon>Spirochaetales</taxon>
        <taxon>Candidatus Gallitreponema</taxon>
    </lineage>
</organism>